<name>A0A328YY38_9BURK</name>
<keyword evidence="1" id="KW-0436">Ligase</keyword>
<keyword evidence="3 4" id="KW-0067">ATP-binding</keyword>
<protein>
    <submittedName>
        <fullName evidence="6">ATP-grasp domain-containing protein</fullName>
    </submittedName>
</protein>
<evidence type="ECO:0000259" key="5">
    <source>
        <dbReference type="PROSITE" id="PS50975"/>
    </source>
</evidence>
<dbReference type="Gene3D" id="3.30.470.20">
    <property type="entry name" value="ATP-grasp fold, B domain"/>
    <property type="match status" value="1"/>
</dbReference>
<proteinExistence type="predicted"/>
<dbReference type="PROSITE" id="PS50975">
    <property type="entry name" value="ATP_GRASP"/>
    <property type="match status" value="1"/>
</dbReference>
<evidence type="ECO:0000256" key="1">
    <source>
        <dbReference type="ARBA" id="ARBA00022598"/>
    </source>
</evidence>
<evidence type="ECO:0000256" key="4">
    <source>
        <dbReference type="PROSITE-ProRule" id="PRU00409"/>
    </source>
</evidence>
<dbReference type="GO" id="GO:0016874">
    <property type="term" value="F:ligase activity"/>
    <property type="evidence" value="ECO:0007669"/>
    <property type="project" value="UniProtKB-KW"/>
</dbReference>
<dbReference type="PANTHER" id="PTHR43585:SF2">
    <property type="entry name" value="ATP-GRASP ENZYME FSQD"/>
    <property type="match status" value="1"/>
</dbReference>
<dbReference type="GO" id="GO:0005524">
    <property type="term" value="F:ATP binding"/>
    <property type="evidence" value="ECO:0007669"/>
    <property type="project" value="UniProtKB-UniRule"/>
</dbReference>
<dbReference type="Pfam" id="PF13535">
    <property type="entry name" value="ATP-grasp_4"/>
    <property type="match status" value="1"/>
</dbReference>
<organism evidence="6 7">
    <name type="scientific">Paracidovorax anthurii</name>
    <dbReference type="NCBI Taxonomy" id="78229"/>
    <lineage>
        <taxon>Bacteria</taxon>
        <taxon>Pseudomonadati</taxon>
        <taxon>Pseudomonadota</taxon>
        <taxon>Betaproteobacteria</taxon>
        <taxon>Burkholderiales</taxon>
        <taxon>Comamonadaceae</taxon>
        <taxon>Paracidovorax</taxon>
    </lineage>
</organism>
<dbReference type="GO" id="GO:0046872">
    <property type="term" value="F:metal ion binding"/>
    <property type="evidence" value="ECO:0007669"/>
    <property type="project" value="InterPro"/>
</dbReference>
<gene>
    <name evidence="6" type="ORF">AX018_102811</name>
</gene>
<feature type="domain" description="ATP-grasp" evidence="5">
    <location>
        <begin position="116"/>
        <end position="330"/>
    </location>
</feature>
<reference evidence="6 7" key="1">
    <citation type="submission" date="2018-06" db="EMBL/GenBank/DDBJ databases">
        <title>Genomic Encyclopedia of Archaeal and Bacterial Type Strains, Phase II (KMG-II): from individual species to whole genera.</title>
        <authorList>
            <person name="Goeker M."/>
        </authorList>
    </citation>
    <scope>NUCLEOTIDE SEQUENCE [LARGE SCALE GENOMIC DNA]</scope>
    <source>
        <strain evidence="6 7">CFPB 3232</strain>
    </source>
</reference>
<dbReference type="PANTHER" id="PTHR43585">
    <property type="entry name" value="FUMIPYRROLE BIOSYNTHESIS PROTEIN C"/>
    <property type="match status" value="1"/>
</dbReference>
<accession>A0A328YY38</accession>
<dbReference type="AlphaFoldDB" id="A0A328YY38"/>
<dbReference type="RefSeq" id="WP_211322438.1">
    <property type="nucleotide sequence ID" value="NZ_CBCSGC010000098.1"/>
</dbReference>
<dbReference type="InterPro" id="IPR052032">
    <property type="entry name" value="ATP-dep_AA_Ligase"/>
</dbReference>
<evidence type="ECO:0000256" key="2">
    <source>
        <dbReference type="ARBA" id="ARBA00022741"/>
    </source>
</evidence>
<evidence type="ECO:0000313" key="7">
    <source>
        <dbReference type="Proteomes" id="UP000248856"/>
    </source>
</evidence>
<dbReference type="SUPFAM" id="SSF56059">
    <property type="entry name" value="Glutathione synthetase ATP-binding domain-like"/>
    <property type="match status" value="1"/>
</dbReference>
<dbReference type="Proteomes" id="UP000248856">
    <property type="component" value="Unassembled WGS sequence"/>
</dbReference>
<comment type="caution">
    <text evidence="6">The sequence shown here is derived from an EMBL/GenBank/DDBJ whole genome shotgun (WGS) entry which is preliminary data.</text>
</comment>
<keyword evidence="2 4" id="KW-0547">Nucleotide-binding</keyword>
<keyword evidence="7" id="KW-1185">Reference proteome</keyword>
<dbReference type="EMBL" id="QLTA01000028">
    <property type="protein sequence ID" value="RAR78868.1"/>
    <property type="molecule type" value="Genomic_DNA"/>
</dbReference>
<evidence type="ECO:0000256" key="3">
    <source>
        <dbReference type="ARBA" id="ARBA00022840"/>
    </source>
</evidence>
<evidence type="ECO:0000313" key="6">
    <source>
        <dbReference type="EMBL" id="RAR78868.1"/>
    </source>
</evidence>
<dbReference type="InterPro" id="IPR011761">
    <property type="entry name" value="ATP-grasp"/>
</dbReference>
<sequence length="460" mass="50682">MLSKGILLLSHCGFFFMEDLIAALTARGLRSYVLSSQPLPEHVPARLDGLRGRVAWLGSTRSHELAWDDVDHALAALRGAGEQVVACLTVWEGYREFMARANALLGVPDLADSRVRALRDKLALRNRLYDTGFSRARARRLSPELLGALREEEGARYFIKPVSGIASQGAFPLRRDTRWEAIERIRNEAEGDIVYRSALHPARDFLVEDYLEGREFSFELIVAQGRVHAVGVHEKCEITEASCTVLEDCCTSPPVGIGATAVAAGMAWVQRVFSHLGLDWGCFHVEARFDGRDWDLIEINPRVGGSLVSHSVKALNGGHGVLELWIDLLTSHAGGMQGPTRGAQAFMARLQRLSYAADGTPPGEAATFFRAFFAKPGTLSQVSLRSMEPAPVLAQLLLKPGDDIATAAREVFLAQVLWRLDRHERDERLPELIQQSRSAVEVHYARHGAPSPLSVERAAL</sequence>